<sequence length="137" mass="14749">MTISHDTLFRVWEAASEAVDGLLAPIETEERHAAALHLLEAVWEAKAEHPKLGSLLGLLSGHIAAYEEAVSPMPASPPYRLLAFLMEQQAVTVVALAQATGIDREELGRLLSGGQELTLAQVRALAEHLHVSPAVFL</sequence>
<dbReference type="Proteomes" id="UP001064971">
    <property type="component" value="Chromosome"/>
</dbReference>
<keyword evidence="3" id="KW-1185">Reference proteome</keyword>
<evidence type="ECO:0000259" key="1">
    <source>
        <dbReference type="PROSITE" id="PS50943"/>
    </source>
</evidence>
<evidence type="ECO:0000313" key="2">
    <source>
        <dbReference type="EMBL" id="BDP41029.1"/>
    </source>
</evidence>
<organism evidence="2 3">
    <name type="scientific">Deinococcus aetherius</name>
    <dbReference type="NCBI Taxonomy" id="200252"/>
    <lineage>
        <taxon>Bacteria</taxon>
        <taxon>Thermotogati</taxon>
        <taxon>Deinococcota</taxon>
        <taxon>Deinococci</taxon>
        <taxon>Deinococcales</taxon>
        <taxon>Deinococcaceae</taxon>
        <taxon>Deinococcus</taxon>
    </lineage>
</organism>
<dbReference type="PROSITE" id="PS50943">
    <property type="entry name" value="HTH_CROC1"/>
    <property type="match status" value="1"/>
</dbReference>
<dbReference type="CDD" id="cd00093">
    <property type="entry name" value="HTH_XRE"/>
    <property type="match status" value="1"/>
</dbReference>
<dbReference type="InterPro" id="IPR010982">
    <property type="entry name" value="Lambda_DNA-bd_dom_sf"/>
</dbReference>
<dbReference type="EMBL" id="AP026560">
    <property type="protein sequence ID" value="BDP41029.1"/>
    <property type="molecule type" value="Genomic_DNA"/>
</dbReference>
<proteinExistence type="predicted"/>
<gene>
    <name evidence="2" type="ORF">DAETH_09980</name>
</gene>
<feature type="domain" description="HTH cro/C1-type" evidence="1">
    <location>
        <begin position="82"/>
        <end position="136"/>
    </location>
</feature>
<protein>
    <recommendedName>
        <fullName evidence="1">HTH cro/C1-type domain-containing protein</fullName>
    </recommendedName>
</protein>
<dbReference type="Gene3D" id="1.10.260.40">
    <property type="entry name" value="lambda repressor-like DNA-binding domains"/>
    <property type="match status" value="1"/>
</dbReference>
<accession>A0ABN6RDS9</accession>
<dbReference type="InterPro" id="IPR001387">
    <property type="entry name" value="Cro/C1-type_HTH"/>
</dbReference>
<dbReference type="RefSeq" id="WP_264776820.1">
    <property type="nucleotide sequence ID" value="NZ_AP026560.1"/>
</dbReference>
<dbReference type="SUPFAM" id="SSF47413">
    <property type="entry name" value="lambda repressor-like DNA-binding domains"/>
    <property type="match status" value="1"/>
</dbReference>
<name>A0ABN6RDS9_9DEIO</name>
<dbReference type="Pfam" id="PF13560">
    <property type="entry name" value="HTH_31"/>
    <property type="match status" value="1"/>
</dbReference>
<dbReference type="SMART" id="SM00530">
    <property type="entry name" value="HTH_XRE"/>
    <property type="match status" value="1"/>
</dbReference>
<evidence type="ECO:0000313" key="3">
    <source>
        <dbReference type="Proteomes" id="UP001064971"/>
    </source>
</evidence>
<reference evidence="2" key="1">
    <citation type="submission" date="2022-07" db="EMBL/GenBank/DDBJ databases">
        <title>Complete Genome Sequence of the Radioresistant Bacterium Deinococcus aetherius ST0316, Isolated from the Air Dust collected in Lower Stratosphere above Japan.</title>
        <authorList>
            <person name="Satoh K."/>
            <person name="Hagiwara K."/>
            <person name="Katsumata K."/>
            <person name="Kubo A."/>
            <person name="Yokobori S."/>
            <person name="Yamagishi A."/>
            <person name="Oono Y."/>
            <person name="Narumi I."/>
        </authorList>
    </citation>
    <scope>NUCLEOTIDE SEQUENCE</scope>
    <source>
        <strain evidence="2">ST0316</strain>
    </source>
</reference>